<dbReference type="GO" id="GO:0004521">
    <property type="term" value="F:RNA endonuclease activity"/>
    <property type="evidence" value="ECO:0007669"/>
    <property type="project" value="UniProtKB-UniRule"/>
</dbReference>
<dbReference type="PANTHER" id="PTHR12826">
    <property type="entry name" value="RIBONUCLEASE Y"/>
    <property type="match status" value="1"/>
</dbReference>
<proteinExistence type="inferred from homology"/>
<evidence type="ECO:0000256" key="10">
    <source>
        <dbReference type="NCBIfam" id="TIGR03319"/>
    </source>
</evidence>
<dbReference type="eggNOG" id="COG1418">
    <property type="taxonomic scope" value="Bacteria"/>
</dbReference>
<dbReference type="GO" id="GO:0016787">
    <property type="term" value="F:hydrolase activity"/>
    <property type="evidence" value="ECO:0007669"/>
    <property type="project" value="UniProtKB-KW"/>
</dbReference>
<dbReference type="AlphaFoldDB" id="A0A084TN05"/>
<dbReference type="InterPro" id="IPR004088">
    <property type="entry name" value="KH_dom_type_1"/>
</dbReference>
<feature type="domain" description="HD" evidence="12">
    <location>
        <begin position="337"/>
        <end position="432"/>
    </location>
</feature>
<evidence type="ECO:0000256" key="1">
    <source>
        <dbReference type="ARBA" id="ARBA00022475"/>
    </source>
</evidence>
<dbReference type="InterPro" id="IPR004087">
    <property type="entry name" value="KH_dom"/>
</dbReference>
<dbReference type="Pfam" id="PF00013">
    <property type="entry name" value="KH_1"/>
    <property type="match status" value="1"/>
</dbReference>
<dbReference type="GO" id="GO:0006402">
    <property type="term" value="P:mRNA catabolic process"/>
    <property type="evidence" value="ECO:0007669"/>
    <property type="project" value="UniProtKB-UniRule"/>
</dbReference>
<gene>
    <name evidence="9" type="primary">rny</name>
    <name evidence="13" type="ORF">IA57_00155</name>
</gene>
<dbReference type="GO" id="GO:0005886">
    <property type="term" value="C:plasma membrane"/>
    <property type="evidence" value="ECO:0007669"/>
    <property type="project" value="UniProtKB-SubCell"/>
</dbReference>
<dbReference type="RefSeq" id="WP_036117629.1">
    <property type="nucleotide sequence ID" value="NZ_BMET01000008.1"/>
</dbReference>
<dbReference type="EC" id="3.1.-.-" evidence="9 10"/>
<evidence type="ECO:0000313" key="14">
    <source>
        <dbReference type="Proteomes" id="UP000028521"/>
    </source>
</evidence>
<dbReference type="InterPro" id="IPR017705">
    <property type="entry name" value="Ribonuclease_Y"/>
</dbReference>
<sequence>MDPIILTVGGILLGLIIGFLIAKTIEKKNASKLVKDAEKSAATIIKEAKSEGEALKKDKILQAKEKFIELKSEHEKVIMSRDKKMADAEKRTRDKESQVSSELSKNKKLNQGLEDKVKDYNHRLEILDKKQEEIDRLHKSQVEQLEVISSLSAEEAKAQLVESLKGEAKNDAMAYIQTTIEEAKLTAQQEAKKVIVNTIQRVGTEEAIDNCVSVFNIESDDVKGRIIGREGRNIRALEAATGVEIIVDDTPEAIILSCFDSVRREIARLSLHKLVTDGRIHPARIEEVVKKTKKQIEQEIIEVGKRTIIDLGIHNLHPELVKTVGRMKYRSSYGQNLLQHSREVAKLCGVMAAELGLNSKLAKRAGLLHDIGKVPDAETDMETPHAILGMQWAEKYGEKTDVCNAIGAHHDEIEMKSLLAPIVQVCDAISGARPGARRQVLDSYIQRLKDLEDIAFGFNGVKKAYAIQAGRELRVIVESDKVDDQKASELSFNISQKIQTDMTYPGQVKITVIRETRAVNIAK</sequence>
<dbReference type="PANTHER" id="PTHR12826:SF15">
    <property type="entry name" value="RIBONUCLEASE Y"/>
    <property type="match status" value="1"/>
</dbReference>
<dbReference type="FunFam" id="1.10.3210.10:FF:000013">
    <property type="entry name" value="Ribonuclease Y"/>
    <property type="match status" value="1"/>
</dbReference>
<dbReference type="HAMAP" id="MF_00335">
    <property type="entry name" value="RNase_Y"/>
    <property type="match status" value="1"/>
</dbReference>
<keyword evidence="14" id="KW-1185">Reference proteome</keyword>
<dbReference type="PROSITE" id="PS50084">
    <property type="entry name" value="KH_TYPE_1"/>
    <property type="match status" value="1"/>
</dbReference>
<comment type="subcellular location">
    <subcellularLocation>
        <location evidence="9">Cell membrane</location>
        <topology evidence="9">Single-pass membrane protein</topology>
    </subcellularLocation>
</comment>
<dbReference type="InterPro" id="IPR006674">
    <property type="entry name" value="HD_domain"/>
</dbReference>
<dbReference type="NCBIfam" id="TIGR03319">
    <property type="entry name" value="RNase_Y"/>
    <property type="match status" value="1"/>
</dbReference>
<keyword evidence="2 9" id="KW-0812">Transmembrane</keyword>
<dbReference type="GO" id="GO:0003723">
    <property type="term" value="F:RNA binding"/>
    <property type="evidence" value="ECO:0007669"/>
    <property type="project" value="UniProtKB-UniRule"/>
</dbReference>
<evidence type="ECO:0000256" key="3">
    <source>
        <dbReference type="ARBA" id="ARBA00022722"/>
    </source>
</evidence>
<dbReference type="InterPro" id="IPR036612">
    <property type="entry name" value="KH_dom_type_1_sf"/>
</dbReference>
<evidence type="ECO:0000256" key="2">
    <source>
        <dbReference type="ARBA" id="ARBA00022692"/>
    </source>
</evidence>
<keyword evidence="7 9" id="KW-1133">Transmembrane helix</keyword>
<evidence type="ECO:0000256" key="11">
    <source>
        <dbReference type="SAM" id="MobiDB-lite"/>
    </source>
</evidence>
<keyword evidence="6 9" id="KW-0694">RNA-binding</keyword>
<dbReference type="SUPFAM" id="SSF54791">
    <property type="entry name" value="Eukaryotic type KH-domain (KH-domain type I)"/>
    <property type="match status" value="1"/>
</dbReference>
<dbReference type="SUPFAM" id="SSF109604">
    <property type="entry name" value="HD-domain/PDEase-like"/>
    <property type="match status" value="1"/>
</dbReference>
<keyword evidence="1 9" id="KW-1003">Cell membrane</keyword>
<evidence type="ECO:0000256" key="6">
    <source>
        <dbReference type="ARBA" id="ARBA00022884"/>
    </source>
</evidence>
<dbReference type="NCBIfam" id="TIGR00277">
    <property type="entry name" value="HDIG"/>
    <property type="match status" value="1"/>
</dbReference>
<comment type="function">
    <text evidence="9">Endoribonuclease that initiates mRNA decay.</text>
</comment>
<comment type="similarity">
    <text evidence="9">Belongs to the RNase Y family.</text>
</comment>
<accession>A0A084TN05</accession>
<name>A0A084TN05_9FLAO</name>
<reference evidence="14" key="2">
    <citation type="submission" date="2014-07" db="EMBL/GenBank/DDBJ databases">
        <title>Genome sequence of Mangrovimonas yunxiaonensis.</title>
        <authorList>
            <person name="Li Y."/>
            <person name="Zheng T."/>
        </authorList>
    </citation>
    <scope>NUCLEOTIDE SEQUENCE [LARGE SCALE GENOMIC DNA]</scope>
    <source>
        <strain evidence="14">LY01</strain>
    </source>
</reference>
<dbReference type="STRING" id="1197477.IA57_00155"/>
<evidence type="ECO:0000256" key="4">
    <source>
        <dbReference type="ARBA" id="ARBA00022759"/>
    </source>
</evidence>
<keyword evidence="4 9" id="KW-0255">Endonuclease</keyword>
<evidence type="ECO:0000256" key="8">
    <source>
        <dbReference type="ARBA" id="ARBA00023136"/>
    </source>
</evidence>
<dbReference type="SMART" id="SM00471">
    <property type="entry name" value="HDc"/>
    <property type="match status" value="1"/>
</dbReference>
<dbReference type="Gene3D" id="3.30.1370.10">
    <property type="entry name" value="K Homology domain, type 1"/>
    <property type="match status" value="1"/>
</dbReference>
<feature type="region of interest" description="Disordered" evidence="11">
    <location>
        <begin position="79"/>
        <end position="105"/>
    </location>
</feature>
<keyword evidence="8 9" id="KW-0472">Membrane</keyword>
<dbReference type="Proteomes" id="UP000028521">
    <property type="component" value="Unassembled WGS sequence"/>
</dbReference>
<keyword evidence="3 9" id="KW-0540">Nuclease</keyword>
<evidence type="ECO:0000313" key="13">
    <source>
        <dbReference type="EMBL" id="KFB02091.1"/>
    </source>
</evidence>
<reference evidence="13 14" key="1">
    <citation type="journal article" date="2014" name="Genome Announc.">
        <title>Draft Genome Sequence of the Algicidal Bacterium Mangrovimonas yunxiaonensis Strain LY01.</title>
        <authorList>
            <person name="Li Y."/>
            <person name="Zhu H."/>
            <person name="Li C."/>
            <person name="Zhang H."/>
            <person name="Chen Z."/>
            <person name="Zheng W."/>
            <person name="Xu H."/>
            <person name="Zheng T."/>
        </authorList>
    </citation>
    <scope>NUCLEOTIDE SEQUENCE [LARGE SCALE GENOMIC DNA]</scope>
    <source>
        <strain evidence="13 14">LY01</strain>
    </source>
</reference>
<comment type="caution">
    <text evidence="13">The sequence shown here is derived from an EMBL/GenBank/DDBJ whole genome shotgun (WGS) entry which is preliminary data.</text>
</comment>
<dbReference type="CDD" id="cd00077">
    <property type="entry name" value="HDc"/>
    <property type="match status" value="1"/>
</dbReference>
<evidence type="ECO:0000256" key="9">
    <source>
        <dbReference type="HAMAP-Rule" id="MF_00335"/>
    </source>
</evidence>
<dbReference type="Pfam" id="PF12072">
    <property type="entry name" value="RNase_Y_N"/>
    <property type="match status" value="1"/>
</dbReference>
<evidence type="ECO:0000256" key="7">
    <source>
        <dbReference type="ARBA" id="ARBA00022989"/>
    </source>
</evidence>
<dbReference type="PROSITE" id="PS51831">
    <property type="entry name" value="HD"/>
    <property type="match status" value="1"/>
</dbReference>
<dbReference type="InterPro" id="IPR003607">
    <property type="entry name" value="HD/PDEase_dom"/>
</dbReference>
<feature type="compositionally biased region" description="Basic and acidic residues" evidence="11">
    <location>
        <begin position="79"/>
        <end position="97"/>
    </location>
</feature>
<dbReference type="InterPro" id="IPR022711">
    <property type="entry name" value="RNase_Y_N"/>
</dbReference>
<dbReference type="Gene3D" id="1.10.3210.10">
    <property type="entry name" value="Hypothetical protein af1432"/>
    <property type="match status" value="1"/>
</dbReference>
<feature type="transmembrane region" description="Helical" evidence="9">
    <location>
        <begin position="6"/>
        <end position="25"/>
    </location>
</feature>
<evidence type="ECO:0000259" key="12">
    <source>
        <dbReference type="PROSITE" id="PS51831"/>
    </source>
</evidence>
<keyword evidence="5 9" id="KW-0378">Hydrolase</keyword>
<protein>
    <recommendedName>
        <fullName evidence="9 10">Ribonuclease Y</fullName>
        <shortName evidence="9">RNase Y</shortName>
        <ecNumber evidence="9 10">3.1.-.-</ecNumber>
    </recommendedName>
</protein>
<dbReference type="InterPro" id="IPR006675">
    <property type="entry name" value="HDIG_dom"/>
</dbReference>
<dbReference type="SMART" id="SM00322">
    <property type="entry name" value="KH"/>
    <property type="match status" value="1"/>
</dbReference>
<dbReference type="OrthoDB" id="9803205at2"/>
<dbReference type="Pfam" id="PF01966">
    <property type="entry name" value="HD"/>
    <property type="match status" value="1"/>
</dbReference>
<organism evidence="13 14">
    <name type="scientific">Mangrovimonas yunxiaonensis</name>
    <dbReference type="NCBI Taxonomy" id="1197477"/>
    <lineage>
        <taxon>Bacteria</taxon>
        <taxon>Pseudomonadati</taxon>
        <taxon>Bacteroidota</taxon>
        <taxon>Flavobacteriia</taxon>
        <taxon>Flavobacteriales</taxon>
        <taxon>Flavobacteriaceae</taxon>
        <taxon>Mangrovimonas</taxon>
    </lineage>
</organism>
<evidence type="ECO:0000256" key="5">
    <source>
        <dbReference type="ARBA" id="ARBA00022801"/>
    </source>
</evidence>
<dbReference type="CDD" id="cd22431">
    <property type="entry name" value="KH-I_RNaseY"/>
    <property type="match status" value="1"/>
</dbReference>
<dbReference type="EMBL" id="JPFK01000002">
    <property type="protein sequence ID" value="KFB02091.1"/>
    <property type="molecule type" value="Genomic_DNA"/>
</dbReference>